<dbReference type="InterPro" id="IPR015943">
    <property type="entry name" value="WD40/YVTN_repeat-like_dom_sf"/>
</dbReference>
<evidence type="ECO:0000313" key="1">
    <source>
        <dbReference type="EMBL" id="MFC5653482.1"/>
    </source>
</evidence>
<organism evidence="1 2">
    <name type="scientific">Paenibacillus solisilvae</name>
    <dbReference type="NCBI Taxonomy" id="2486751"/>
    <lineage>
        <taxon>Bacteria</taxon>
        <taxon>Bacillati</taxon>
        <taxon>Bacillota</taxon>
        <taxon>Bacilli</taxon>
        <taxon>Bacillales</taxon>
        <taxon>Paenibacillaceae</taxon>
        <taxon>Paenibacillus</taxon>
    </lineage>
</organism>
<dbReference type="Gene3D" id="2.120.10.10">
    <property type="match status" value="1"/>
</dbReference>
<dbReference type="RefSeq" id="WP_379192136.1">
    <property type="nucleotide sequence ID" value="NZ_JBHSOW010000127.1"/>
</dbReference>
<keyword evidence="2" id="KW-1185">Reference proteome</keyword>
<sequence length="406" mass="43183">MVNVLVTPSANIKQEPSVAVNYLSPNIMVATATDFLNGPPATGVYRSLDGGMTWNSTILPFPAGFTGATSNVVAYAFPTTFIVAAYVFSPALNGSAVIYRSTDNGATYSAPTIAAPGYGTFTNNAEVNLTIDKAQASSFLGFVYLTYTHQVNIDIVGGSVIFFQRSVNAGVTWQTPVLISNEADYVSRSQTAVGFTGIVYVAYITLSPTVTFKVRRSLNGGVSFEPTVSVSQVDLVPTTLPVPGYAFLVLTSANIATDTSSMPTNGNVYAVWQDNRLGYADIFLSRSVNDGLTWSTPIRVTNAPAGSQNFFPSIDVSPKTGEINIIYYSNQLNGFLLDVFLSQSTDGGLNFINTRITTTSFDPNAGSAIPTASIGNYITVSVIPPSQRVAVWTDTRTGQQKIFAGP</sequence>
<protein>
    <submittedName>
        <fullName evidence="1">Exo-alpha-sialidase</fullName>
    </submittedName>
</protein>
<reference evidence="2" key="1">
    <citation type="journal article" date="2019" name="Int. J. Syst. Evol. Microbiol.">
        <title>The Global Catalogue of Microorganisms (GCM) 10K type strain sequencing project: providing services to taxonomists for standard genome sequencing and annotation.</title>
        <authorList>
            <consortium name="The Broad Institute Genomics Platform"/>
            <consortium name="The Broad Institute Genome Sequencing Center for Infectious Disease"/>
            <person name="Wu L."/>
            <person name="Ma J."/>
        </authorList>
    </citation>
    <scope>NUCLEOTIDE SEQUENCE [LARGE SCALE GENOMIC DNA]</scope>
    <source>
        <strain evidence="2">CGMCC 1.3240</strain>
    </source>
</reference>
<dbReference type="EMBL" id="JBHSOW010000127">
    <property type="protein sequence ID" value="MFC5653482.1"/>
    <property type="molecule type" value="Genomic_DNA"/>
</dbReference>
<gene>
    <name evidence="1" type="ORF">ACFPYJ_31065</name>
</gene>
<accession>A0ABW0W5V2</accession>
<dbReference type="InterPro" id="IPR036278">
    <property type="entry name" value="Sialidase_sf"/>
</dbReference>
<evidence type="ECO:0000313" key="2">
    <source>
        <dbReference type="Proteomes" id="UP001596047"/>
    </source>
</evidence>
<comment type="caution">
    <text evidence="1">The sequence shown here is derived from an EMBL/GenBank/DDBJ whole genome shotgun (WGS) entry which is preliminary data.</text>
</comment>
<dbReference type="CDD" id="cd15482">
    <property type="entry name" value="Sialidase_non-viral"/>
    <property type="match status" value="1"/>
</dbReference>
<dbReference type="Gene3D" id="2.130.10.10">
    <property type="entry name" value="YVTN repeat-like/Quinoprotein amine dehydrogenase"/>
    <property type="match status" value="1"/>
</dbReference>
<proteinExistence type="predicted"/>
<dbReference type="SUPFAM" id="SSF50939">
    <property type="entry name" value="Sialidases"/>
    <property type="match status" value="1"/>
</dbReference>
<name>A0ABW0W5V2_9BACL</name>
<dbReference type="Proteomes" id="UP001596047">
    <property type="component" value="Unassembled WGS sequence"/>
</dbReference>